<gene>
    <name evidence="2" type="ORF">OMM_13862</name>
</gene>
<comment type="caution">
    <text evidence="2">The sequence shown here is derived from an EMBL/GenBank/DDBJ whole genome shotgun (WGS) entry which is preliminary data.</text>
</comment>
<evidence type="ECO:0000313" key="3">
    <source>
        <dbReference type="Proteomes" id="UP000189670"/>
    </source>
</evidence>
<sequence length="375" mass="40706">SQFGTGLIEPELIDGNLTPELNGQRFQVRIDSLPGGETRFFKYSVKVNECENLELDVGAINPCEPNLTYTDDDSPKLLLKQPNIKIIAENATIQYCGKGTMKINVMNVDEPQGSRGPASNLKLNASIPSNVSISNITEGWTYANDVFSYDTRFIPAGETQVLAFDLTPKANCTNTSGTIMINPVHDNICNDPFTPPGTIASYSSEAPPTVSLNMTGSASGEENYRIFLGEEVVFTITPKVTFPEKWQDNIIITDTIPDTFTIGDINTTVGTFERTDNTLTWTLTPDEAALSPNLTVTTTASDDPCDSGQHISNSASLLDVTTSCGCVMDASASVSFYLQSKGLADIVEVRQINNLPEQGGYDVCESLQAEYIVQY</sequence>
<feature type="non-terminal residue" evidence="2">
    <location>
        <position position="375"/>
    </location>
</feature>
<feature type="domain" description="DUF11" evidence="1">
    <location>
        <begin position="224"/>
        <end position="317"/>
    </location>
</feature>
<evidence type="ECO:0000259" key="1">
    <source>
        <dbReference type="Pfam" id="PF01345"/>
    </source>
</evidence>
<name>A0A1V1NSW4_9BACT</name>
<organism evidence="2 3">
    <name type="scientific">Candidatus Magnetoglobus multicellularis str. Araruama</name>
    <dbReference type="NCBI Taxonomy" id="890399"/>
    <lineage>
        <taxon>Bacteria</taxon>
        <taxon>Pseudomonadati</taxon>
        <taxon>Thermodesulfobacteriota</taxon>
        <taxon>Desulfobacteria</taxon>
        <taxon>Desulfobacterales</taxon>
        <taxon>Desulfobacteraceae</taxon>
        <taxon>Candidatus Magnetoglobus</taxon>
    </lineage>
</organism>
<dbReference type="EMBL" id="ATBP01002587">
    <property type="protein sequence ID" value="ETR65690.1"/>
    <property type="molecule type" value="Genomic_DNA"/>
</dbReference>
<accession>A0A1V1NSW4</accession>
<proteinExistence type="predicted"/>
<feature type="non-terminal residue" evidence="2">
    <location>
        <position position="1"/>
    </location>
</feature>
<protein>
    <recommendedName>
        <fullName evidence="1">DUF11 domain-containing protein</fullName>
    </recommendedName>
</protein>
<evidence type="ECO:0000313" key="2">
    <source>
        <dbReference type="EMBL" id="ETR65690.1"/>
    </source>
</evidence>
<dbReference type="InterPro" id="IPR001434">
    <property type="entry name" value="OmcB-like_DUF11"/>
</dbReference>
<dbReference type="AlphaFoldDB" id="A0A1V1NSW4"/>
<dbReference type="Proteomes" id="UP000189670">
    <property type="component" value="Unassembled WGS sequence"/>
</dbReference>
<dbReference type="Pfam" id="PF01345">
    <property type="entry name" value="DUF11"/>
    <property type="match status" value="1"/>
</dbReference>
<reference evidence="3" key="1">
    <citation type="submission" date="2012-11" db="EMBL/GenBank/DDBJ databases">
        <authorList>
            <person name="Lucero-Rivera Y.E."/>
            <person name="Tovar-Ramirez D."/>
        </authorList>
    </citation>
    <scope>NUCLEOTIDE SEQUENCE [LARGE SCALE GENOMIC DNA]</scope>
    <source>
        <strain evidence="3">Araruama</strain>
    </source>
</reference>